<dbReference type="PROSITE" id="PS00059">
    <property type="entry name" value="ADH_ZINC"/>
    <property type="match status" value="1"/>
</dbReference>
<dbReference type="SUPFAM" id="SSF50129">
    <property type="entry name" value="GroES-like"/>
    <property type="match status" value="1"/>
</dbReference>
<dbReference type="EMBL" id="MNAD01000185">
    <property type="protein sequence ID" value="OJT15289.1"/>
    <property type="molecule type" value="Genomic_DNA"/>
</dbReference>
<evidence type="ECO:0000313" key="10">
    <source>
        <dbReference type="Proteomes" id="UP000184267"/>
    </source>
</evidence>
<dbReference type="InterPro" id="IPR013149">
    <property type="entry name" value="ADH-like_C"/>
</dbReference>
<evidence type="ECO:0000256" key="5">
    <source>
        <dbReference type="ARBA" id="ARBA00023002"/>
    </source>
</evidence>
<dbReference type="OrthoDB" id="1560166at2759"/>
<keyword evidence="7" id="KW-0732">Signal</keyword>
<dbReference type="InterPro" id="IPR036291">
    <property type="entry name" value="NAD(P)-bd_dom_sf"/>
</dbReference>
<dbReference type="InterPro" id="IPR020843">
    <property type="entry name" value="ER"/>
</dbReference>
<proteinExistence type="inferred from homology"/>
<dbReference type="Proteomes" id="UP000184267">
    <property type="component" value="Unassembled WGS sequence"/>
</dbReference>
<dbReference type="Gene3D" id="3.90.180.10">
    <property type="entry name" value="Medium-chain alcohol dehydrogenases, catalytic domain"/>
    <property type="match status" value="1"/>
</dbReference>
<evidence type="ECO:0000256" key="6">
    <source>
        <dbReference type="RuleBase" id="RU361277"/>
    </source>
</evidence>
<dbReference type="SMART" id="SM00829">
    <property type="entry name" value="PKS_ER"/>
    <property type="match status" value="1"/>
</dbReference>
<protein>
    <submittedName>
        <fullName evidence="9">Alcohol dehydrogenase</fullName>
    </submittedName>
</protein>
<dbReference type="InterPro" id="IPR011032">
    <property type="entry name" value="GroES-like_sf"/>
</dbReference>
<dbReference type="STRING" id="154538.A0A1M2W618"/>
<feature type="chain" id="PRO_5013177274" evidence="7">
    <location>
        <begin position="20"/>
        <end position="372"/>
    </location>
</feature>
<organism evidence="9 10">
    <name type="scientific">Trametes pubescens</name>
    <name type="common">White-rot fungus</name>
    <dbReference type="NCBI Taxonomy" id="154538"/>
    <lineage>
        <taxon>Eukaryota</taxon>
        <taxon>Fungi</taxon>
        <taxon>Dikarya</taxon>
        <taxon>Basidiomycota</taxon>
        <taxon>Agaricomycotina</taxon>
        <taxon>Agaricomycetes</taxon>
        <taxon>Polyporales</taxon>
        <taxon>Polyporaceae</taxon>
        <taxon>Trametes</taxon>
    </lineage>
</organism>
<keyword evidence="4 6" id="KW-0862">Zinc</keyword>
<evidence type="ECO:0000259" key="8">
    <source>
        <dbReference type="SMART" id="SM00829"/>
    </source>
</evidence>
<dbReference type="Gene3D" id="3.40.50.720">
    <property type="entry name" value="NAD(P)-binding Rossmann-like Domain"/>
    <property type="match status" value="1"/>
</dbReference>
<dbReference type="InterPro" id="IPR013154">
    <property type="entry name" value="ADH-like_N"/>
</dbReference>
<evidence type="ECO:0000256" key="2">
    <source>
        <dbReference type="ARBA" id="ARBA00008072"/>
    </source>
</evidence>
<dbReference type="Pfam" id="PF00107">
    <property type="entry name" value="ADH_zinc_N"/>
    <property type="match status" value="1"/>
</dbReference>
<evidence type="ECO:0000256" key="4">
    <source>
        <dbReference type="ARBA" id="ARBA00022833"/>
    </source>
</evidence>
<evidence type="ECO:0000256" key="3">
    <source>
        <dbReference type="ARBA" id="ARBA00022723"/>
    </source>
</evidence>
<keyword evidence="10" id="KW-1185">Reference proteome</keyword>
<gene>
    <name evidence="9" type="ORF">TRAPUB_8137</name>
</gene>
<feature type="domain" description="Enoyl reductase (ER)" evidence="8">
    <location>
        <begin position="30"/>
        <end position="358"/>
    </location>
</feature>
<dbReference type="SUPFAM" id="SSF51735">
    <property type="entry name" value="NAD(P)-binding Rossmann-fold domains"/>
    <property type="match status" value="1"/>
</dbReference>
<dbReference type="AlphaFoldDB" id="A0A1M2W618"/>
<dbReference type="CDD" id="cd08254">
    <property type="entry name" value="hydroxyacyl_CoA_DH"/>
    <property type="match status" value="1"/>
</dbReference>
<dbReference type="GO" id="GO:0004022">
    <property type="term" value="F:alcohol dehydrogenase (NAD+) activity"/>
    <property type="evidence" value="ECO:0007669"/>
    <property type="project" value="TreeGrafter"/>
</dbReference>
<comment type="caution">
    <text evidence="9">The sequence shown here is derived from an EMBL/GenBank/DDBJ whole genome shotgun (WGS) entry which is preliminary data.</text>
</comment>
<keyword evidence="3 6" id="KW-0479">Metal-binding</keyword>
<accession>A0A1M2W618</accession>
<dbReference type="PANTHER" id="PTHR42940">
    <property type="entry name" value="ALCOHOL DEHYDROGENASE 1-RELATED"/>
    <property type="match status" value="1"/>
</dbReference>
<evidence type="ECO:0000313" key="9">
    <source>
        <dbReference type="EMBL" id="OJT15289.1"/>
    </source>
</evidence>
<name>A0A1M2W618_TRAPU</name>
<evidence type="ECO:0000256" key="7">
    <source>
        <dbReference type="SAM" id="SignalP"/>
    </source>
</evidence>
<dbReference type="GO" id="GO:0008270">
    <property type="term" value="F:zinc ion binding"/>
    <property type="evidence" value="ECO:0007669"/>
    <property type="project" value="InterPro"/>
</dbReference>
<dbReference type="PANTHER" id="PTHR42940:SF8">
    <property type="entry name" value="VACUOLAR PROTEIN SORTING-ASSOCIATED PROTEIN 11"/>
    <property type="match status" value="1"/>
</dbReference>
<dbReference type="Pfam" id="PF08240">
    <property type="entry name" value="ADH_N"/>
    <property type="match status" value="1"/>
</dbReference>
<comment type="similarity">
    <text evidence="2 6">Belongs to the zinc-containing alcohol dehydrogenase family.</text>
</comment>
<keyword evidence="5" id="KW-0560">Oxidoreductase</keyword>
<dbReference type="InterPro" id="IPR002328">
    <property type="entry name" value="ADH_Zn_CS"/>
</dbReference>
<evidence type="ECO:0000256" key="1">
    <source>
        <dbReference type="ARBA" id="ARBA00001947"/>
    </source>
</evidence>
<reference evidence="9 10" key="1">
    <citation type="submission" date="2016-10" db="EMBL/GenBank/DDBJ databases">
        <title>Genome sequence of the basidiomycete white-rot fungus Trametes pubescens.</title>
        <authorList>
            <person name="Makela M.R."/>
            <person name="Granchi Z."/>
            <person name="Peng M."/>
            <person name="De Vries R.P."/>
            <person name="Grigoriev I."/>
            <person name="Riley R."/>
            <person name="Hilden K."/>
        </authorList>
    </citation>
    <scope>NUCLEOTIDE SEQUENCE [LARGE SCALE GENOMIC DNA]</scope>
    <source>
        <strain evidence="9 10">FBCC735</strain>
    </source>
</reference>
<dbReference type="OMA" id="ADSANTC"/>
<sequence>MFGFSTLTTLLVLVSAAVADTMLAAVYTPGHYKVVLDPAFPVPTPGEGQVLLKVAACGICHSDVFYLSAARPDPRTYILGHEIVGTPAQLGPGVSNISLTQLYGVYLVDLTQPDPLHFSTGTGLDGGYAEFVLVNQGQLVPVPDGLAPEIAALASDSLVTAFKAVNNVAQVTTGDRVLIYGVGGLGHQAVQLALHLGATVFAVDLRPEARQLALDLGAEQAFDLEDLTAVTGNGTFHVDKVIDFVATVQSFELSKAAVALTVSEGIDGLANPGRIVIVGFSADSLSFASADLIAANIAVSSSTYGSQDDMRSSLDLLAQKTGFFQGVIRPNVTVVALEDINTALDALKAHEVTGRMVVVPGLNSTAGTNGRR</sequence>
<dbReference type="GO" id="GO:0005737">
    <property type="term" value="C:cytoplasm"/>
    <property type="evidence" value="ECO:0007669"/>
    <property type="project" value="TreeGrafter"/>
</dbReference>
<comment type="cofactor">
    <cofactor evidence="1 6">
        <name>Zn(2+)</name>
        <dbReference type="ChEBI" id="CHEBI:29105"/>
    </cofactor>
</comment>
<feature type="signal peptide" evidence="7">
    <location>
        <begin position="1"/>
        <end position="19"/>
    </location>
</feature>